<sequence length="601" mass="69185">MSFRSVICLGLGQESKLVVTPIVGNAGNALHYISDRQAQSIEPRVTSTIISLFLPGPVSVMESRKDAVYGEFITDYPKTFLTHFPHNDPWSRTDTQQLIEFMERVSNEELTPIQILQRRLRCMQVAQLVRQGRVPSGGSNTLKFYLDSLREYLDKHKLFDYYHGFLCVHVVMRVFQMCILSNFNALGPQTFSDLEPDKDDASNSLVKLTSICIKKSLHPELYKDALGYHKSTTGTTIFQNGGGFTLGDAESMLDWLWKERKAFMVICAEIKMRGWTALFFGLWGLLRESVRAYENCKRIRHLLMRYALCATSEESNVIADMMVVMEQEFRIVGAECQFEVPPLDREDGQNILDTFKDYLVPTKSIIFPFELIYNASLHTRPEEVSSLLITIMDHTWKTLEYERPDWKEKYCDSFYYGARIITSLNDAITHFSYGCIKNKHASIDAYFGVINRINFLELIGRLCLIMVIQSKDNFIIPKYYAEAFYYNMNRLMASFSRAADNNEYVEAPGLQETWDKLLRFIDLQYETTEGGLRNRISLCRNSWLVIGKAFEFQRQTSLRRRCMNPRCPNPDMIGGAQEAVHWDRGLPGSHSAQCIPVELQG</sequence>
<proteinExistence type="predicted"/>
<gene>
    <name evidence="1" type="ORF">RDB_LOCUS107503</name>
</gene>
<protein>
    <submittedName>
        <fullName evidence="1">Uncharacterized protein</fullName>
    </submittedName>
</protein>
<dbReference type="EMBL" id="CAJMWT010003449">
    <property type="protein sequence ID" value="CAE6471940.1"/>
    <property type="molecule type" value="Genomic_DNA"/>
</dbReference>
<evidence type="ECO:0000313" key="1">
    <source>
        <dbReference type="EMBL" id="CAE6471940.1"/>
    </source>
</evidence>
<comment type="caution">
    <text evidence="1">The sequence shown here is derived from an EMBL/GenBank/DDBJ whole genome shotgun (WGS) entry which is preliminary data.</text>
</comment>
<dbReference type="Proteomes" id="UP000663843">
    <property type="component" value="Unassembled WGS sequence"/>
</dbReference>
<evidence type="ECO:0000313" key="2">
    <source>
        <dbReference type="Proteomes" id="UP000663843"/>
    </source>
</evidence>
<name>A0A8H3GXY6_9AGAM</name>
<organism evidence="1 2">
    <name type="scientific">Rhizoctonia solani</name>
    <dbReference type="NCBI Taxonomy" id="456999"/>
    <lineage>
        <taxon>Eukaryota</taxon>
        <taxon>Fungi</taxon>
        <taxon>Dikarya</taxon>
        <taxon>Basidiomycota</taxon>
        <taxon>Agaricomycotina</taxon>
        <taxon>Agaricomycetes</taxon>
        <taxon>Cantharellales</taxon>
        <taxon>Ceratobasidiaceae</taxon>
        <taxon>Rhizoctonia</taxon>
    </lineage>
</organism>
<accession>A0A8H3GXY6</accession>
<reference evidence="1" key="1">
    <citation type="submission" date="2021-01" db="EMBL/GenBank/DDBJ databases">
        <authorList>
            <person name="Kaushik A."/>
        </authorList>
    </citation>
    <scope>NUCLEOTIDE SEQUENCE</scope>
    <source>
        <strain evidence="1">AG2-2IIIB</strain>
    </source>
</reference>
<dbReference type="AlphaFoldDB" id="A0A8H3GXY6"/>